<feature type="compositionally biased region" description="Polar residues" evidence="3">
    <location>
        <begin position="273"/>
        <end position="285"/>
    </location>
</feature>
<feature type="compositionally biased region" description="Pro residues" evidence="3">
    <location>
        <begin position="256"/>
        <end position="266"/>
    </location>
</feature>
<dbReference type="Pfam" id="PF14604">
    <property type="entry name" value="SH3_9"/>
    <property type="match status" value="1"/>
</dbReference>
<feature type="region of interest" description="Disordered" evidence="3">
    <location>
        <begin position="475"/>
        <end position="607"/>
    </location>
</feature>
<dbReference type="GeneID" id="95974729"/>
<evidence type="ECO:0000313" key="7">
    <source>
        <dbReference type="Proteomes" id="UP001562354"/>
    </source>
</evidence>
<accession>A0ABR3PMN2</accession>
<gene>
    <name evidence="6" type="ORF">AAFC00_001026</name>
</gene>
<dbReference type="RefSeq" id="XP_069203629.1">
    <property type="nucleotide sequence ID" value="XM_069340159.1"/>
</dbReference>
<keyword evidence="4" id="KW-0812">Transmembrane</keyword>
<dbReference type="InterPro" id="IPR036028">
    <property type="entry name" value="SH3-like_dom_sf"/>
</dbReference>
<dbReference type="EMBL" id="JBFMKM010000003">
    <property type="protein sequence ID" value="KAL1310780.1"/>
    <property type="molecule type" value="Genomic_DNA"/>
</dbReference>
<dbReference type="PROSITE" id="PS50002">
    <property type="entry name" value="SH3"/>
    <property type="match status" value="1"/>
</dbReference>
<feature type="compositionally biased region" description="Low complexity" evidence="3">
    <location>
        <begin position="590"/>
        <end position="607"/>
    </location>
</feature>
<feature type="compositionally biased region" description="Polar residues" evidence="3">
    <location>
        <begin position="571"/>
        <end position="581"/>
    </location>
</feature>
<feature type="region of interest" description="Disordered" evidence="3">
    <location>
        <begin position="239"/>
        <end position="305"/>
    </location>
</feature>
<dbReference type="InterPro" id="IPR001452">
    <property type="entry name" value="SH3_domain"/>
</dbReference>
<evidence type="ECO:0000256" key="1">
    <source>
        <dbReference type="ARBA" id="ARBA00022443"/>
    </source>
</evidence>
<feature type="transmembrane region" description="Helical" evidence="4">
    <location>
        <begin position="210"/>
        <end position="230"/>
    </location>
</feature>
<reference evidence="6 7" key="1">
    <citation type="submission" date="2024-07" db="EMBL/GenBank/DDBJ databases">
        <title>Draft sequence of the Neodothiora populina.</title>
        <authorList>
            <person name="Drown D.D."/>
            <person name="Schuette U.S."/>
            <person name="Buechlein A.B."/>
            <person name="Rusch D.R."/>
            <person name="Winton L.W."/>
            <person name="Adams G.A."/>
        </authorList>
    </citation>
    <scope>NUCLEOTIDE SEQUENCE [LARGE SCALE GENOMIC DNA]</scope>
    <source>
        <strain evidence="6 7">CPC 39397</strain>
    </source>
</reference>
<evidence type="ECO:0000256" key="3">
    <source>
        <dbReference type="SAM" id="MobiDB-lite"/>
    </source>
</evidence>
<evidence type="ECO:0000256" key="2">
    <source>
        <dbReference type="PROSITE-ProRule" id="PRU00192"/>
    </source>
</evidence>
<keyword evidence="7" id="KW-1185">Reference proteome</keyword>
<feature type="domain" description="SH3" evidence="5">
    <location>
        <begin position="419"/>
        <end position="480"/>
    </location>
</feature>
<organism evidence="6 7">
    <name type="scientific">Neodothiora populina</name>
    <dbReference type="NCBI Taxonomy" id="2781224"/>
    <lineage>
        <taxon>Eukaryota</taxon>
        <taxon>Fungi</taxon>
        <taxon>Dikarya</taxon>
        <taxon>Ascomycota</taxon>
        <taxon>Pezizomycotina</taxon>
        <taxon>Dothideomycetes</taxon>
        <taxon>Dothideomycetidae</taxon>
        <taxon>Dothideales</taxon>
        <taxon>Dothioraceae</taxon>
        <taxon>Neodothiora</taxon>
    </lineage>
</organism>
<feature type="compositionally biased region" description="Polar residues" evidence="3">
    <location>
        <begin position="529"/>
        <end position="540"/>
    </location>
</feature>
<name>A0ABR3PMN2_9PEZI</name>
<evidence type="ECO:0000313" key="6">
    <source>
        <dbReference type="EMBL" id="KAL1310780.1"/>
    </source>
</evidence>
<protein>
    <recommendedName>
        <fullName evidence="5">SH3 domain-containing protein</fullName>
    </recommendedName>
</protein>
<dbReference type="Gene3D" id="2.30.30.40">
    <property type="entry name" value="SH3 Domains"/>
    <property type="match status" value="1"/>
</dbReference>
<keyword evidence="4" id="KW-0472">Membrane</keyword>
<evidence type="ECO:0000256" key="4">
    <source>
        <dbReference type="SAM" id="Phobius"/>
    </source>
</evidence>
<sequence>MHGHLLHRHFKRGIDMSDETILENNDSLASVVERAAADPATIYSVVYVTASATFSGPTAGYVTQGLPTTSSVDYNPKTKSIAPNAQSSAASSARSTTLVKATVEKSATPVASTSSKASSSTAPTTTAAAAAVSSSASSSAAVSSKSSAAASASASSSSAASSSKASSSTASASSTSISDASAAKATKSASASASPSATSSPGMSSGAKGGIAFAVILALLLVAGLTFFFYRRKKAQRGNAAGAQRLVDADDEKRLPPPIDPTPIPSIVPRASSPLTVSSRASSPRNEAPAPRLSIRPTSRFSLGADPEKTAAALSAIAEIEPDSRSVSPAADPANPFGIHAETVHGASTTRVVSPVPVLRQSQSTVSFELEGSEVPVPSKSAKSSPASPSRAEFGTAAGVPIVAATGAPTTVTGPPPAPSNNVHRIQLEFKPSMDDELELKVGGLVRVLHEYDDGWCLCMTMDRSKQGVAPRTCLSKLPLKPRPNGPPNGRLMGPPPPGQTMRKVSEPPRPNSLVPAPLAPIVNDRRVVSNSQNQRQRTASGPLANPHMRSMSPGPMPPKPMADSRPRSASVGSGATTQHDGASGPGSSPLKPAVVPARKPVPGQAL</sequence>
<dbReference type="SMART" id="SM00326">
    <property type="entry name" value="SH3"/>
    <property type="match status" value="1"/>
</dbReference>
<comment type="caution">
    <text evidence="6">The sequence shown here is derived from an EMBL/GenBank/DDBJ whole genome shotgun (WGS) entry which is preliminary data.</text>
</comment>
<feature type="compositionally biased region" description="Low complexity" evidence="3">
    <location>
        <begin position="375"/>
        <end position="390"/>
    </location>
</feature>
<dbReference type="Proteomes" id="UP001562354">
    <property type="component" value="Unassembled WGS sequence"/>
</dbReference>
<evidence type="ECO:0000259" key="5">
    <source>
        <dbReference type="PROSITE" id="PS50002"/>
    </source>
</evidence>
<feature type="region of interest" description="Disordered" evidence="3">
    <location>
        <begin position="367"/>
        <end position="393"/>
    </location>
</feature>
<proteinExistence type="predicted"/>
<keyword evidence="4" id="KW-1133">Transmembrane helix</keyword>
<dbReference type="SUPFAM" id="SSF50044">
    <property type="entry name" value="SH3-domain"/>
    <property type="match status" value="1"/>
</dbReference>
<keyword evidence="1 2" id="KW-0728">SH3 domain</keyword>